<reference evidence="2" key="1">
    <citation type="submission" date="2020-10" db="EMBL/GenBank/DDBJ databases">
        <authorList>
            <person name="Gilroy R."/>
        </authorList>
    </citation>
    <scope>NUCLEOTIDE SEQUENCE</scope>
    <source>
        <strain evidence="2">10532</strain>
    </source>
</reference>
<sequence length="462" mass="51964">MRSLLVFIFSVFFSVFAFCDLPVSFSGSTAVEWGINFNNGANGIKNSSEINIELPVISMDEKTIREGKKNYVEISIDDIQWVYRFTSIDENPPVENDFDRDDKGNEFSFGEVEAKAVFGNFYVNIFGNTEFSTNYAVRPFPFYDKNESFDDLDWRGARLVTGAAAGPVAGAFKAGYSDKNGVLKDFGIKFASTTNFENDSRNRVDSGYYGGFDFELTAGQKSSTGGSFQAGAFPGDYPWYGVGLFWNWYINPVTEFYAGFDCSFGSDCTPGLIERTFSNREYEVKSDAAMDMELRFINNFFVTSLYGVYISLPGQELGTSGEIKTSREDFFDIGFKVGLWDGNFVEPLDVSVAFVADQFLNNYKDRDSGFNGALEVTFSYKWFLNEINYFRPFLWTASSFTSGKTYVKGGLEYCILENASIYGYYESGELVDSDEYGEYVFSGLGKNTDDYGTLIFGLKVFF</sequence>
<keyword evidence="1" id="KW-0732">Signal</keyword>
<dbReference type="AlphaFoldDB" id="A0A9D9HPD4"/>
<dbReference type="EMBL" id="JADIMM010000079">
    <property type="protein sequence ID" value="MBO8457799.1"/>
    <property type="molecule type" value="Genomic_DNA"/>
</dbReference>
<feature type="signal peptide" evidence="1">
    <location>
        <begin position="1"/>
        <end position="17"/>
    </location>
</feature>
<evidence type="ECO:0000313" key="2">
    <source>
        <dbReference type="EMBL" id="MBO8457799.1"/>
    </source>
</evidence>
<evidence type="ECO:0008006" key="4">
    <source>
        <dbReference type="Google" id="ProtNLM"/>
    </source>
</evidence>
<feature type="chain" id="PRO_5038738186" description="Porin domain-containing protein" evidence="1">
    <location>
        <begin position="18"/>
        <end position="462"/>
    </location>
</feature>
<name>A0A9D9HPD4_9SPIR</name>
<comment type="caution">
    <text evidence="2">The sequence shown here is derived from an EMBL/GenBank/DDBJ whole genome shotgun (WGS) entry which is preliminary data.</text>
</comment>
<dbReference type="Proteomes" id="UP000823638">
    <property type="component" value="Unassembled WGS sequence"/>
</dbReference>
<evidence type="ECO:0000313" key="3">
    <source>
        <dbReference type="Proteomes" id="UP000823638"/>
    </source>
</evidence>
<accession>A0A9D9HPD4</accession>
<protein>
    <recommendedName>
        <fullName evidence="4">Porin domain-containing protein</fullName>
    </recommendedName>
</protein>
<proteinExistence type="predicted"/>
<reference evidence="2" key="2">
    <citation type="journal article" date="2021" name="PeerJ">
        <title>Extensive microbial diversity within the chicken gut microbiome revealed by metagenomics and culture.</title>
        <authorList>
            <person name="Gilroy R."/>
            <person name="Ravi A."/>
            <person name="Getino M."/>
            <person name="Pursley I."/>
            <person name="Horton D.L."/>
            <person name="Alikhan N.F."/>
            <person name="Baker D."/>
            <person name="Gharbi K."/>
            <person name="Hall N."/>
            <person name="Watson M."/>
            <person name="Adriaenssens E.M."/>
            <person name="Foster-Nyarko E."/>
            <person name="Jarju S."/>
            <person name="Secka A."/>
            <person name="Antonio M."/>
            <person name="Oren A."/>
            <person name="Chaudhuri R.R."/>
            <person name="La Ragione R."/>
            <person name="Hildebrand F."/>
            <person name="Pallen M.J."/>
        </authorList>
    </citation>
    <scope>NUCLEOTIDE SEQUENCE</scope>
    <source>
        <strain evidence="2">10532</strain>
    </source>
</reference>
<gene>
    <name evidence="2" type="ORF">IAA81_06185</name>
</gene>
<organism evidence="2 3">
    <name type="scientific">Candidatus Gallitreponema excrementavium</name>
    <dbReference type="NCBI Taxonomy" id="2840840"/>
    <lineage>
        <taxon>Bacteria</taxon>
        <taxon>Pseudomonadati</taxon>
        <taxon>Spirochaetota</taxon>
        <taxon>Spirochaetia</taxon>
        <taxon>Spirochaetales</taxon>
        <taxon>Candidatus Gallitreponema</taxon>
    </lineage>
</organism>
<evidence type="ECO:0000256" key="1">
    <source>
        <dbReference type="SAM" id="SignalP"/>
    </source>
</evidence>